<keyword evidence="1" id="KW-0812">Transmembrane</keyword>
<dbReference type="RefSeq" id="WP_061002352.1">
    <property type="nucleotide sequence ID" value="NZ_CAWNRT010000001.1"/>
</dbReference>
<feature type="transmembrane region" description="Helical" evidence="1">
    <location>
        <begin position="6"/>
        <end position="26"/>
    </location>
</feature>
<keyword evidence="1" id="KW-0472">Membrane</keyword>
<dbReference type="CDD" id="cd01324">
    <property type="entry name" value="cbb3_Oxidase_CcoQ"/>
    <property type="match status" value="1"/>
</dbReference>
<evidence type="ECO:0000313" key="2">
    <source>
        <dbReference type="EMBL" id="PQJ89185.1"/>
    </source>
</evidence>
<sequence>MDAGTIHAIWTVILFLSMVGIIFWAYSKKQKTRFEEAANLIFADEEENSTSSQIKTGVEK</sequence>
<organism evidence="2 3">
    <name type="scientific">Aliivibrio sifiae</name>
    <dbReference type="NCBI Taxonomy" id="566293"/>
    <lineage>
        <taxon>Bacteria</taxon>
        <taxon>Pseudomonadati</taxon>
        <taxon>Pseudomonadota</taxon>
        <taxon>Gammaproteobacteria</taxon>
        <taxon>Vibrionales</taxon>
        <taxon>Vibrionaceae</taxon>
        <taxon>Aliivibrio</taxon>
    </lineage>
</organism>
<accession>A0A2S7XDJ0</accession>
<dbReference type="Proteomes" id="UP000239263">
    <property type="component" value="Unassembled WGS sequence"/>
</dbReference>
<keyword evidence="1" id="KW-1133">Transmembrane helix</keyword>
<dbReference type="EMBL" id="MSCO01000001">
    <property type="protein sequence ID" value="PQJ89185.1"/>
    <property type="molecule type" value="Genomic_DNA"/>
</dbReference>
<evidence type="ECO:0000256" key="1">
    <source>
        <dbReference type="SAM" id="Phobius"/>
    </source>
</evidence>
<dbReference type="OrthoDB" id="6402501at2"/>
<comment type="caution">
    <text evidence="2">The sequence shown here is derived from an EMBL/GenBank/DDBJ whole genome shotgun (WGS) entry which is preliminary data.</text>
</comment>
<gene>
    <name evidence="2" type="ORF">BTO22_06110</name>
</gene>
<reference evidence="2 3" key="1">
    <citation type="submission" date="2016-12" db="EMBL/GenBank/DDBJ databases">
        <title>Diversity of luminous bacteria.</title>
        <authorList>
            <person name="Yoshizawa S."/>
            <person name="Kogure K."/>
        </authorList>
    </citation>
    <scope>NUCLEOTIDE SEQUENCE [LARGE SCALE GENOMIC DNA]</scope>
    <source>
        <strain evidence="2 3">ATCC 33715</strain>
    </source>
</reference>
<proteinExistence type="predicted"/>
<dbReference type="AlphaFoldDB" id="A0A2S7XDJ0"/>
<protein>
    <submittedName>
        <fullName evidence="2">Cytochrome-c oxidase</fullName>
    </submittedName>
</protein>
<dbReference type="Pfam" id="PF05545">
    <property type="entry name" value="FixQ"/>
    <property type="match status" value="1"/>
</dbReference>
<dbReference type="InterPro" id="IPR008621">
    <property type="entry name" value="Cbb3-typ_cyt_oxidase_comp"/>
</dbReference>
<name>A0A2S7XDJ0_9GAMM</name>
<evidence type="ECO:0000313" key="3">
    <source>
        <dbReference type="Proteomes" id="UP000239263"/>
    </source>
</evidence>